<evidence type="ECO:0000256" key="9">
    <source>
        <dbReference type="ARBA" id="ARBA00022741"/>
    </source>
</evidence>
<dbReference type="GO" id="GO:0042802">
    <property type="term" value="F:identical protein binding"/>
    <property type="evidence" value="ECO:0007669"/>
    <property type="project" value="UniProtKB-ARBA"/>
</dbReference>
<dbReference type="GO" id="GO:0005524">
    <property type="term" value="F:ATP binding"/>
    <property type="evidence" value="ECO:0007669"/>
    <property type="project" value="UniProtKB-KW"/>
</dbReference>
<gene>
    <name evidence="21" type="ORF">DX912_06050</name>
</gene>
<evidence type="ECO:0000256" key="10">
    <source>
        <dbReference type="ARBA" id="ARBA00022777"/>
    </source>
</evidence>
<evidence type="ECO:0000256" key="2">
    <source>
        <dbReference type="ARBA" id="ARBA00004429"/>
    </source>
</evidence>
<feature type="region of interest" description="Disordered" evidence="16">
    <location>
        <begin position="1"/>
        <end position="22"/>
    </location>
</feature>
<evidence type="ECO:0000256" key="11">
    <source>
        <dbReference type="ARBA" id="ARBA00022840"/>
    </source>
</evidence>
<proteinExistence type="predicted"/>
<dbReference type="Proteomes" id="UP000256829">
    <property type="component" value="Unassembled WGS sequence"/>
</dbReference>
<reference evidence="21 22" key="1">
    <citation type="submission" date="2018-08" db="EMBL/GenBank/DDBJ databases">
        <title>Lysobacter soli KCTC 22011, whole genome shotgun sequence.</title>
        <authorList>
            <person name="Zhang X."/>
            <person name="Feng G."/>
            <person name="Zhu H."/>
        </authorList>
    </citation>
    <scope>NUCLEOTIDE SEQUENCE [LARGE SCALE GENOMIC DNA]</scope>
    <source>
        <strain evidence="21 22">KCTC 22011</strain>
    </source>
</reference>
<dbReference type="GO" id="GO:0005886">
    <property type="term" value="C:plasma membrane"/>
    <property type="evidence" value="ECO:0007669"/>
    <property type="project" value="UniProtKB-SubCell"/>
</dbReference>
<keyword evidence="13" id="KW-0902">Two-component regulatory system</keyword>
<dbReference type="SMART" id="SM00091">
    <property type="entry name" value="PAS"/>
    <property type="match status" value="1"/>
</dbReference>
<dbReference type="CDD" id="cd00082">
    <property type="entry name" value="HisKA"/>
    <property type="match status" value="1"/>
</dbReference>
<dbReference type="InterPro" id="IPR005467">
    <property type="entry name" value="His_kinase_dom"/>
</dbReference>
<dbReference type="Pfam" id="PF13426">
    <property type="entry name" value="PAS_9"/>
    <property type="match status" value="1"/>
</dbReference>
<evidence type="ECO:0000256" key="1">
    <source>
        <dbReference type="ARBA" id="ARBA00000085"/>
    </source>
</evidence>
<evidence type="ECO:0000256" key="4">
    <source>
        <dbReference type="ARBA" id="ARBA00022475"/>
    </source>
</evidence>
<comment type="subcellular location">
    <subcellularLocation>
        <location evidence="2">Cell inner membrane</location>
        <topology evidence="2">Multi-pass membrane protein</topology>
    </subcellularLocation>
</comment>
<keyword evidence="8 17" id="KW-0812">Transmembrane</keyword>
<keyword evidence="10" id="KW-0418">Kinase</keyword>
<dbReference type="InterPro" id="IPR004358">
    <property type="entry name" value="Sig_transdc_His_kin-like_C"/>
</dbReference>
<dbReference type="PRINTS" id="PR00344">
    <property type="entry name" value="BCTRLSENSOR"/>
</dbReference>
<dbReference type="InterPro" id="IPR003661">
    <property type="entry name" value="HisK_dim/P_dom"/>
</dbReference>
<dbReference type="Gene3D" id="1.10.287.130">
    <property type="match status" value="1"/>
</dbReference>
<evidence type="ECO:0000256" key="16">
    <source>
        <dbReference type="SAM" id="MobiDB-lite"/>
    </source>
</evidence>
<evidence type="ECO:0000259" key="19">
    <source>
        <dbReference type="PROSITE" id="PS50112"/>
    </source>
</evidence>
<keyword evidence="6" id="KW-0597">Phosphoprotein</keyword>
<keyword evidence="5" id="KW-0997">Cell inner membrane</keyword>
<evidence type="ECO:0000256" key="14">
    <source>
        <dbReference type="ARBA" id="ARBA00023136"/>
    </source>
</evidence>
<keyword evidence="14 17" id="KW-0472">Membrane</keyword>
<evidence type="ECO:0000256" key="3">
    <source>
        <dbReference type="ARBA" id="ARBA00012438"/>
    </source>
</evidence>
<dbReference type="PROSITE" id="PS50109">
    <property type="entry name" value="HIS_KIN"/>
    <property type="match status" value="1"/>
</dbReference>
<sequence length="664" mass="71909">MLLFTAPSTAPEPPVAALPRLQPHPPTARAAVRVRTRERVSPWLLRTSAAALMLGIFLLDTLTTLEGAVAVLYVVAVLLVAGTHRRGDIAMAAAGSVLLTIIAYAQSHGMEHVGSQTVRAFVSLSAIGIAALLALQNQSAVRTLSAQATLLDVSHDMIFVRDIAGTITFWNATAESVYGFPSVQALGRRADELLGTRYPDRRENVEAQLLATGRWEGVLEQVTRHGNTLVLDSRWVLQRDDKGRPVGVLETHTDITERKAAYAALVRSEQRFRRMFDESRIGVLQQDWSAVRAELEARGLRDADALAHHIAGHPEFVGHARRLARIEEVNPAFAMMFADSESMTAPASVQDIIGDADRTFAAALLAFARGDAFHEGETEIVRRGGDRVPVLFTITFPSAGDADASVLVFVVDNTERQRAQDALLLAQTELAHASRVSTLGELTASIAHEVNQPLMSVVTYGEAGMRWLRRDPPDLHEVDTAISRIVSEGRRAGEIVQRIRAFLGKATAGHETLDIGHVIEEATRLVQHELARGAVDLHLELEPHLPAVRGDRVQLQQVLVNLMVNASQAMTGQANRRRLSVVAAATVDGRIDIAVADTGPGIAAEHLERLFDPFFTTRPEGMGMGLAICRTIVESHGGRLGVESTPGDGATFRLSLSTATETPV</sequence>
<dbReference type="SUPFAM" id="SSF55874">
    <property type="entry name" value="ATPase domain of HSP90 chaperone/DNA topoisomerase II/histidine kinase"/>
    <property type="match status" value="1"/>
</dbReference>
<keyword evidence="4" id="KW-1003">Cell membrane</keyword>
<dbReference type="InterPro" id="IPR035965">
    <property type="entry name" value="PAS-like_dom_sf"/>
</dbReference>
<feature type="domain" description="PAS" evidence="19">
    <location>
        <begin position="143"/>
        <end position="226"/>
    </location>
</feature>
<evidence type="ECO:0000256" key="13">
    <source>
        <dbReference type="ARBA" id="ARBA00023012"/>
    </source>
</evidence>
<evidence type="ECO:0000256" key="8">
    <source>
        <dbReference type="ARBA" id="ARBA00022692"/>
    </source>
</evidence>
<dbReference type="Pfam" id="PF00512">
    <property type="entry name" value="HisKA"/>
    <property type="match status" value="1"/>
</dbReference>
<evidence type="ECO:0000259" key="18">
    <source>
        <dbReference type="PROSITE" id="PS50109"/>
    </source>
</evidence>
<dbReference type="Pfam" id="PF02518">
    <property type="entry name" value="HATPase_c"/>
    <property type="match status" value="1"/>
</dbReference>
<dbReference type="CDD" id="cd00130">
    <property type="entry name" value="PAS"/>
    <property type="match status" value="1"/>
</dbReference>
<dbReference type="Pfam" id="PF08448">
    <property type="entry name" value="PAS_4"/>
    <property type="match status" value="1"/>
</dbReference>
<keyword evidence="12 17" id="KW-1133">Transmembrane helix</keyword>
<dbReference type="InterPro" id="IPR036097">
    <property type="entry name" value="HisK_dim/P_sf"/>
</dbReference>
<evidence type="ECO:0000256" key="15">
    <source>
        <dbReference type="ARBA" id="ARBA00073143"/>
    </source>
</evidence>
<dbReference type="SUPFAM" id="SSF47384">
    <property type="entry name" value="Homodimeric domain of signal transducing histidine kinase"/>
    <property type="match status" value="1"/>
</dbReference>
<dbReference type="PANTHER" id="PTHR43065:SF10">
    <property type="entry name" value="PEROXIDE STRESS-ACTIVATED HISTIDINE KINASE MAK3"/>
    <property type="match status" value="1"/>
</dbReference>
<dbReference type="AlphaFoldDB" id="A0A3D8VG88"/>
<dbReference type="InterPro" id="IPR000014">
    <property type="entry name" value="PAS"/>
</dbReference>
<name>A0A3D8VG88_9GAMM</name>
<feature type="domain" description="PAC" evidence="20">
    <location>
        <begin position="213"/>
        <end position="267"/>
    </location>
</feature>
<dbReference type="InterPro" id="IPR000700">
    <property type="entry name" value="PAS-assoc_C"/>
</dbReference>
<dbReference type="SMART" id="SM00086">
    <property type="entry name" value="PAC"/>
    <property type="match status" value="2"/>
</dbReference>
<dbReference type="SUPFAM" id="SSF55785">
    <property type="entry name" value="PYP-like sensor domain (PAS domain)"/>
    <property type="match status" value="2"/>
</dbReference>
<feature type="compositionally biased region" description="Pro residues" evidence="16">
    <location>
        <begin position="10"/>
        <end position="22"/>
    </location>
</feature>
<dbReference type="NCBIfam" id="TIGR00229">
    <property type="entry name" value="sensory_box"/>
    <property type="match status" value="1"/>
</dbReference>
<organism evidence="21 22">
    <name type="scientific">Lysobacter soli</name>
    <dbReference type="NCBI Taxonomy" id="453783"/>
    <lineage>
        <taxon>Bacteria</taxon>
        <taxon>Pseudomonadati</taxon>
        <taxon>Pseudomonadota</taxon>
        <taxon>Gammaproteobacteria</taxon>
        <taxon>Lysobacterales</taxon>
        <taxon>Lysobacteraceae</taxon>
        <taxon>Lysobacter</taxon>
    </lineage>
</organism>
<dbReference type="InterPro" id="IPR003594">
    <property type="entry name" value="HATPase_dom"/>
</dbReference>
<evidence type="ECO:0000256" key="12">
    <source>
        <dbReference type="ARBA" id="ARBA00022989"/>
    </source>
</evidence>
<dbReference type="PANTHER" id="PTHR43065">
    <property type="entry name" value="SENSOR HISTIDINE KINASE"/>
    <property type="match status" value="1"/>
</dbReference>
<feature type="transmembrane region" description="Helical" evidence="17">
    <location>
        <begin position="43"/>
        <end position="59"/>
    </location>
</feature>
<feature type="domain" description="Histidine kinase" evidence="18">
    <location>
        <begin position="445"/>
        <end position="660"/>
    </location>
</feature>
<dbReference type="InterPro" id="IPR013656">
    <property type="entry name" value="PAS_4"/>
</dbReference>
<dbReference type="PROSITE" id="PS50113">
    <property type="entry name" value="PAC"/>
    <property type="match status" value="1"/>
</dbReference>
<evidence type="ECO:0000313" key="22">
    <source>
        <dbReference type="Proteomes" id="UP000256829"/>
    </source>
</evidence>
<dbReference type="PROSITE" id="PS50112">
    <property type="entry name" value="PAS"/>
    <property type="match status" value="1"/>
</dbReference>
<keyword evidence="7" id="KW-0808">Transferase</keyword>
<evidence type="ECO:0000256" key="6">
    <source>
        <dbReference type="ARBA" id="ARBA00022553"/>
    </source>
</evidence>
<dbReference type="FunFam" id="3.30.565.10:FF:000042">
    <property type="entry name" value="Two-component sensor histidine kinase KdpD"/>
    <property type="match status" value="1"/>
</dbReference>
<comment type="catalytic activity">
    <reaction evidence="1">
        <text>ATP + protein L-histidine = ADP + protein N-phospho-L-histidine.</text>
        <dbReference type="EC" id="2.7.13.3"/>
    </reaction>
</comment>
<comment type="caution">
    <text evidence="21">The sequence shown here is derived from an EMBL/GenBank/DDBJ whole genome shotgun (WGS) entry which is preliminary data.</text>
</comment>
<dbReference type="SMART" id="SM00387">
    <property type="entry name" value="HATPase_c"/>
    <property type="match status" value="1"/>
</dbReference>
<dbReference type="InterPro" id="IPR001610">
    <property type="entry name" value="PAC"/>
</dbReference>
<feature type="transmembrane region" description="Helical" evidence="17">
    <location>
        <begin position="65"/>
        <end position="82"/>
    </location>
</feature>
<dbReference type="Gene3D" id="3.30.450.20">
    <property type="entry name" value="PAS domain"/>
    <property type="match status" value="2"/>
</dbReference>
<protein>
    <recommendedName>
        <fullName evidence="15">C4-dicarboxylate transport sensor protein DctB</fullName>
        <ecNumber evidence="3">2.7.13.3</ecNumber>
    </recommendedName>
</protein>
<dbReference type="GO" id="GO:0000155">
    <property type="term" value="F:phosphorelay sensor kinase activity"/>
    <property type="evidence" value="ECO:0007669"/>
    <property type="project" value="InterPro"/>
</dbReference>
<evidence type="ECO:0000256" key="17">
    <source>
        <dbReference type="SAM" id="Phobius"/>
    </source>
</evidence>
<dbReference type="EC" id="2.7.13.3" evidence="3"/>
<dbReference type="FunFam" id="1.10.287.130:FF:000049">
    <property type="entry name" value="C4-dicarboxylate transport sensor protein DctB"/>
    <property type="match status" value="1"/>
</dbReference>
<keyword evidence="11" id="KW-0067">ATP-binding</keyword>
<accession>A0A3D8VG88</accession>
<evidence type="ECO:0000256" key="7">
    <source>
        <dbReference type="ARBA" id="ARBA00022679"/>
    </source>
</evidence>
<dbReference type="EMBL" id="QTJR01000003">
    <property type="protein sequence ID" value="RDY68386.1"/>
    <property type="molecule type" value="Genomic_DNA"/>
</dbReference>
<dbReference type="SMART" id="SM00388">
    <property type="entry name" value="HisKA"/>
    <property type="match status" value="1"/>
</dbReference>
<evidence type="ECO:0000259" key="20">
    <source>
        <dbReference type="PROSITE" id="PS50113"/>
    </source>
</evidence>
<dbReference type="Gene3D" id="3.30.565.10">
    <property type="entry name" value="Histidine kinase-like ATPase, C-terminal domain"/>
    <property type="match status" value="1"/>
</dbReference>
<evidence type="ECO:0000313" key="21">
    <source>
        <dbReference type="EMBL" id="RDY68386.1"/>
    </source>
</evidence>
<evidence type="ECO:0000256" key="5">
    <source>
        <dbReference type="ARBA" id="ARBA00022519"/>
    </source>
</evidence>
<keyword evidence="22" id="KW-1185">Reference proteome</keyword>
<keyword evidence="9" id="KW-0547">Nucleotide-binding</keyword>
<dbReference type="InterPro" id="IPR036890">
    <property type="entry name" value="HATPase_C_sf"/>
</dbReference>
<feature type="transmembrane region" description="Helical" evidence="17">
    <location>
        <begin position="89"/>
        <end position="106"/>
    </location>
</feature>